<gene>
    <name evidence="17" type="ORF">EOT04_01915</name>
</gene>
<feature type="binding site" evidence="14">
    <location>
        <position position="9"/>
    </location>
    <ligand>
        <name>a divalent metal cation</name>
        <dbReference type="ChEBI" id="CHEBI:60240"/>
    </ligand>
</feature>
<feature type="domain" description="RNase H type-2" evidence="16">
    <location>
        <begin position="2"/>
        <end position="192"/>
    </location>
</feature>
<dbReference type="PROSITE" id="PS51975">
    <property type="entry name" value="RNASE_H_2"/>
    <property type="match status" value="1"/>
</dbReference>
<keyword evidence="9 14" id="KW-0479">Metal-binding</keyword>
<dbReference type="Proteomes" id="UP000289269">
    <property type="component" value="Unassembled WGS sequence"/>
</dbReference>
<evidence type="ECO:0000256" key="9">
    <source>
        <dbReference type="ARBA" id="ARBA00022723"/>
    </source>
</evidence>
<evidence type="ECO:0000256" key="3">
    <source>
        <dbReference type="ARBA" id="ARBA00004065"/>
    </source>
</evidence>
<evidence type="ECO:0000256" key="1">
    <source>
        <dbReference type="ARBA" id="ARBA00000077"/>
    </source>
</evidence>
<dbReference type="InterPro" id="IPR011335">
    <property type="entry name" value="Restrct_endonuc-II-like"/>
</dbReference>
<evidence type="ECO:0000256" key="12">
    <source>
        <dbReference type="ARBA" id="ARBA00023211"/>
    </source>
</evidence>
<evidence type="ECO:0000256" key="10">
    <source>
        <dbReference type="ARBA" id="ARBA00022759"/>
    </source>
</evidence>
<dbReference type="Gene3D" id="3.40.1350.10">
    <property type="match status" value="1"/>
</dbReference>
<dbReference type="SUPFAM" id="SSF52980">
    <property type="entry name" value="Restriction endonuclease-like"/>
    <property type="match status" value="1"/>
</dbReference>
<organism evidence="17 18">
    <name type="scientific">Candidatus Chaera renei</name>
    <dbReference type="NCBI Taxonomy" id="2506947"/>
    <lineage>
        <taxon>Bacteria</taxon>
        <taxon>Candidatus Saccharimonadota</taxon>
        <taxon>Candidatus Saccharimonadia</taxon>
        <taxon>Candidatus Saccharimonadales</taxon>
        <taxon>Candidatus Saccharimonadaceae</taxon>
        <taxon>Candidatus Chaera</taxon>
    </lineage>
</organism>
<dbReference type="InterPro" id="IPR003509">
    <property type="entry name" value="UPF0102_YraN-like"/>
</dbReference>
<comment type="similarity">
    <text evidence="5 13">Belongs to the UPF0102 family.</text>
</comment>
<evidence type="ECO:0000256" key="2">
    <source>
        <dbReference type="ARBA" id="ARBA00001946"/>
    </source>
</evidence>
<evidence type="ECO:0000256" key="11">
    <source>
        <dbReference type="ARBA" id="ARBA00022801"/>
    </source>
</evidence>
<evidence type="ECO:0000259" key="16">
    <source>
        <dbReference type="PROSITE" id="PS51975"/>
    </source>
</evidence>
<accession>A0A4Q0AJA0</accession>
<evidence type="ECO:0000256" key="15">
    <source>
        <dbReference type="RuleBase" id="RU003515"/>
    </source>
</evidence>
<dbReference type="GO" id="GO:0006298">
    <property type="term" value="P:mismatch repair"/>
    <property type="evidence" value="ECO:0007669"/>
    <property type="project" value="TreeGrafter"/>
</dbReference>
<evidence type="ECO:0000256" key="7">
    <source>
        <dbReference type="ARBA" id="ARBA00022490"/>
    </source>
</evidence>
<evidence type="ECO:0000256" key="5">
    <source>
        <dbReference type="ARBA" id="ARBA00006738"/>
    </source>
</evidence>
<reference evidence="17" key="1">
    <citation type="submission" date="2019-01" db="EMBL/GenBank/DDBJ databases">
        <title>Genomic signatures and co-occurrence patterns of the ultra-small Saccharimodia (Patescibacteria phylum) suggest a symbiotic lifestyle.</title>
        <authorList>
            <person name="Lemos L."/>
            <person name="Medeiros J."/>
            <person name="Andreote F."/>
            <person name="Fernandes G."/>
            <person name="Varani A."/>
            <person name="Oliveira G."/>
            <person name="Pylro V."/>
        </authorList>
    </citation>
    <scope>NUCLEOTIDE SEQUENCE [LARGE SCALE GENOMIC DNA]</scope>
    <source>
        <strain evidence="17">AMD01</strain>
    </source>
</reference>
<keyword evidence="7" id="KW-0963">Cytoplasm</keyword>
<comment type="similarity">
    <text evidence="6 15">Belongs to the RNase HII family.</text>
</comment>
<comment type="caution">
    <text evidence="17">The sequence shown here is derived from an EMBL/GenBank/DDBJ whole genome shotgun (WGS) entry which is preliminary data.</text>
</comment>
<dbReference type="GO" id="GO:0043137">
    <property type="term" value="P:DNA replication, removal of RNA primer"/>
    <property type="evidence" value="ECO:0007669"/>
    <property type="project" value="TreeGrafter"/>
</dbReference>
<dbReference type="GO" id="GO:0004523">
    <property type="term" value="F:RNA-DNA hybrid ribonuclease activity"/>
    <property type="evidence" value="ECO:0007669"/>
    <property type="project" value="UniProtKB-UniRule"/>
</dbReference>
<sequence>MSGLAGVDEVGRGSLAGPVCVAAVVLGNAAIEGLNDSKLVGRSRRARLAAEIVLKAEKVGIGWASSGFIDSYGIVRALEKAAEAAVRQLNLSVSAEIILDGTANFLKGRHNVSLLKKADQLIPAVSAASLVAKVARDSYMRRVDGVFPGYGFKSHVGYGTAAHLAAIQKFGPCRLHRFSFAPIGALPLKPATPLGSGSLAENAAAASLNADGYRIIDRNWKTRRCEVDIIALKGNSLFFIEVKYRQRASAGRGLDYVTASKRRQMRYAAEVWLSRHLDEVSIVAAQPVLAAVEVSGRDFTVGRLLPVEG</sequence>
<dbReference type="InterPro" id="IPR036397">
    <property type="entry name" value="RNaseH_sf"/>
</dbReference>
<dbReference type="InterPro" id="IPR011856">
    <property type="entry name" value="tRNA_endonuc-like_dom_sf"/>
</dbReference>
<dbReference type="NCBIfam" id="NF000595">
    <property type="entry name" value="PRK00015.1-3"/>
    <property type="match status" value="1"/>
</dbReference>
<evidence type="ECO:0000256" key="14">
    <source>
        <dbReference type="PROSITE-ProRule" id="PRU01319"/>
    </source>
</evidence>
<dbReference type="PANTHER" id="PTHR10954">
    <property type="entry name" value="RIBONUCLEASE H2 SUBUNIT A"/>
    <property type="match status" value="1"/>
</dbReference>
<dbReference type="SUPFAM" id="SSF53098">
    <property type="entry name" value="Ribonuclease H-like"/>
    <property type="match status" value="1"/>
</dbReference>
<dbReference type="GO" id="GO:0046872">
    <property type="term" value="F:metal ion binding"/>
    <property type="evidence" value="ECO:0007669"/>
    <property type="project" value="UniProtKB-KW"/>
</dbReference>
<keyword evidence="12" id="KW-0464">Manganese</keyword>
<dbReference type="InterPro" id="IPR001352">
    <property type="entry name" value="RNase_HII/HIII"/>
</dbReference>
<dbReference type="HAMAP" id="MF_00048">
    <property type="entry name" value="UPF0102"/>
    <property type="match status" value="1"/>
</dbReference>
<comment type="subcellular location">
    <subcellularLocation>
        <location evidence="4">Cytoplasm</location>
    </subcellularLocation>
</comment>
<comment type="catalytic activity">
    <reaction evidence="1 14 15">
        <text>Endonucleolytic cleavage to 5'-phosphomonoester.</text>
        <dbReference type="EC" id="3.1.26.4"/>
    </reaction>
</comment>
<dbReference type="EMBL" id="SCKW01000015">
    <property type="protein sequence ID" value="RWZ79393.1"/>
    <property type="molecule type" value="Genomic_DNA"/>
</dbReference>
<evidence type="ECO:0000313" key="17">
    <source>
        <dbReference type="EMBL" id="RWZ79393.1"/>
    </source>
</evidence>
<dbReference type="InterPro" id="IPR012337">
    <property type="entry name" value="RNaseH-like_sf"/>
</dbReference>
<evidence type="ECO:0000256" key="8">
    <source>
        <dbReference type="ARBA" id="ARBA00022722"/>
    </source>
</evidence>
<keyword evidence="8 14" id="KW-0540">Nuclease</keyword>
<name>A0A4Q0AJA0_9BACT</name>
<dbReference type="Gene3D" id="3.30.420.10">
    <property type="entry name" value="Ribonuclease H-like superfamily/Ribonuclease H"/>
    <property type="match status" value="1"/>
</dbReference>
<evidence type="ECO:0000256" key="13">
    <source>
        <dbReference type="HAMAP-Rule" id="MF_00048"/>
    </source>
</evidence>
<keyword evidence="11 14" id="KW-0378">Hydrolase</keyword>
<feature type="binding site" evidence="14">
    <location>
        <position position="8"/>
    </location>
    <ligand>
        <name>a divalent metal cation</name>
        <dbReference type="ChEBI" id="CHEBI:60240"/>
    </ligand>
</feature>
<dbReference type="Pfam" id="PF02021">
    <property type="entry name" value="UPF0102"/>
    <property type="match status" value="1"/>
</dbReference>
<dbReference type="Pfam" id="PF01351">
    <property type="entry name" value="RNase_HII"/>
    <property type="match status" value="1"/>
</dbReference>
<keyword evidence="18" id="KW-1185">Reference proteome</keyword>
<dbReference type="InterPro" id="IPR024567">
    <property type="entry name" value="RNase_HII/HIII_dom"/>
</dbReference>
<dbReference type="AlphaFoldDB" id="A0A4Q0AJA0"/>
<comment type="cofactor">
    <cofactor evidence="14">
        <name>Mn(2+)</name>
        <dbReference type="ChEBI" id="CHEBI:29035"/>
    </cofactor>
    <cofactor evidence="14">
        <name>Mg(2+)</name>
        <dbReference type="ChEBI" id="CHEBI:18420"/>
    </cofactor>
    <text evidence="14">Manganese or magnesium. Binds 1 divalent metal ion per monomer in the absence of substrate. May bind a second metal ion after substrate binding.</text>
</comment>
<evidence type="ECO:0000313" key="18">
    <source>
        <dbReference type="Proteomes" id="UP000289269"/>
    </source>
</evidence>
<proteinExistence type="inferred from homology"/>
<dbReference type="GO" id="GO:0003723">
    <property type="term" value="F:RNA binding"/>
    <property type="evidence" value="ECO:0007669"/>
    <property type="project" value="UniProtKB-UniRule"/>
</dbReference>
<keyword evidence="10 14" id="KW-0255">Endonuclease</keyword>
<dbReference type="InterPro" id="IPR022898">
    <property type="entry name" value="RNase_HII"/>
</dbReference>
<protein>
    <recommendedName>
        <fullName evidence="13">UPF0102 protein EOT04_01915</fullName>
    </recommendedName>
</protein>
<dbReference type="GO" id="GO:0005737">
    <property type="term" value="C:cytoplasm"/>
    <property type="evidence" value="ECO:0007669"/>
    <property type="project" value="UniProtKB-SubCell"/>
</dbReference>
<feature type="binding site" evidence="14">
    <location>
        <position position="100"/>
    </location>
    <ligand>
        <name>a divalent metal cation</name>
        <dbReference type="ChEBI" id="CHEBI:60240"/>
    </ligand>
</feature>
<comment type="cofactor">
    <cofactor evidence="2">
        <name>Mg(2+)</name>
        <dbReference type="ChEBI" id="CHEBI:18420"/>
    </cofactor>
</comment>
<evidence type="ECO:0000256" key="6">
    <source>
        <dbReference type="ARBA" id="ARBA00007383"/>
    </source>
</evidence>
<dbReference type="GO" id="GO:0032299">
    <property type="term" value="C:ribonuclease H2 complex"/>
    <property type="evidence" value="ECO:0007669"/>
    <property type="project" value="TreeGrafter"/>
</dbReference>
<evidence type="ECO:0000256" key="4">
    <source>
        <dbReference type="ARBA" id="ARBA00004496"/>
    </source>
</evidence>
<dbReference type="PANTHER" id="PTHR10954:SF18">
    <property type="entry name" value="RIBONUCLEASE HII"/>
    <property type="match status" value="1"/>
</dbReference>
<dbReference type="CDD" id="cd07182">
    <property type="entry name" value="RNase_HII_bacteria_HII_like"/>
    <property type="match status" value="1"/>
</dbReference>
<comment type="function">
    <text evidence="3 15">Endonuclease that specifically degrades the RNA of RNA-DNA hybrids.</text>
</comment>